<organism evidence="1 2">
    <name type="scientific">Aureobasidium pullulans</name>
    <name type="common">Black yeast</name>
    <name type="synonym">Pullularia pullulans</name>
    <dbReference type="NCBI Taxonomy" id="5580"/>
    <lineage>
        <taxon>Eukaryota</taxon>
        <taxon>Fungi</taxon>
        <taxon>Dikarya</taxon>
        <taxon>Ascomycota</taxon>
        <taxon>Pezizomycotina</taxon>
        <taxon>Dothideomycetes</taxon>
        <taxon>Dothideomycetidae</taxon>
        <taxon>Dothideales</taxon>
        <taxon>Saccotheciaceae</taxon>
        <taxon>Aureobasidium</taxon>
    </lineage>
</organism>
<dbReference type="EMBL" id="QZAV01000115">
    <property type="protein sequence ID" value="THX37952.1"/>
    <property type="molecule type" value="Genomic_DNA"/>
</dbReference>
<dbReference type="Proteomes" id="UP000308953">
    <property type="component" value="Unassembled WGS sequence"/>
</dbReference>
<protein>
    <submittedName>
        <fullName evidence="1">Uncharacterized protein</fullName>
    </submittedName>
</protein>
<reference evidence="1 2" key="1">
    <citation type="submission" date="2018-10" db="EMBL/GenBank/DDBJ databases">
        <title>Fifty Aureobasidium pullulans genomes reveal a recombining polyextremotolerant generalist.</title>
        <authorList>
            <person name="Gostincar C."/>
            <person name="Turk M."/>
            <person name="Zajc J."/>
            <person name="Gunde-Cimerman N."/>
        </authorList>
    </citation>
    <scope>NUCLEOTIDE SEQUENCE [LARGE SCALE GENOMIC DNA]</scope>
    <source>
        <strain evidence="1 2">EXF-9785</strain>
    </source>
</reference>
<name>A0A4S9ET33_AURPU</name>
<gene>
    <name evidence="1" type="ORF">D6D10_05478</name>
</gene>
<dbReference type="AlphaFoldDB" id="A0A4S9ET33"/>
<proteinExistence type="predicted"/>
<evidence type="ECO:0000313" key="2">
    <source>
        <dbReference type="Proteomes" id="UP000308953"/>
    </source>
</evidence>
<comment type="caution">
    <text evidence="1">The sequence shown here is derived from an EMBL/GenBank/DDBJ whole genome shotgun (WGS) entry which is preliminary data.</text>
</comment>
<evidence type="ECO:0000313" key="1">
    <source>
        <dbReference type="EMBL" id="THX37952.1"/>
    </source>
</evidence>
<sequence>MIIREEEERREGELIQARLRVAVGHGHPIATVGHPIYDETPMDLSLGLHFSTQTQIVKYDGGPDSDIIRAFRNLELSFQRTIPYGVNVWIQLSFATTLAEQMLGLTPAPRMIIAVFLRNPAQWELVHAGLRHTTNEHFPRQLLPIRYYLDDNLYHRSRSYPRHQRHVDI</sequence>
<accession>A0A4S9ET33</accession>